<proteinExistence type="predicted"/>
<name>A0AAW0CKT9_9AGAR</name>
<organism evidence="2 3">
    <name type="scientific">Favolaschia claudopus</name>
    <dbReference type="NCBI Taxonomy" id="2862362"/>
    <lineage>
        <taxon>Eukaryota</taxon>
        <taxon>Fungi</taxon>
        <taxon>Dikarya</taxon>
        <taxon>Basidiomycota</taxon>
        <taxon>Agaricomycotina</taxon>
        <taxon>Agaricomycetes</taxon>
        <taxon>Agaricomycetidae</taxon>
        <taxon>Agaricales</taxon>
        <taxon>Marasmiineae</taxon>
        <taxon>Mycenaceae</taxon>
        <taxon>Favolaschia</taxon>
    </lineage>
</organism>
<dbReference type="EMBL" id="JAWWNJ010000016">
    <property type="protein sequence ID" value="KAK7039731.1"/>
    <property type="molecule type" value="Genomic_DNA"/>
</dbReference>
<dbReference type="Proteomes" id="UP001362999">
    <property type="component" value="Unassembled WGS sequence"/>
</dbReference>
<sequence length="331" mass="36729">MFTAFGFKSPSIERTTRSSVEASSGISDSQAKTMRGRVIDRDPANPALAQALAPVRERSWKTINQSRLLIISVANKSRRGKIVLPTTQDVQDVGLNDLCSEMNGRYVIALGNQRRKGGNRTREILEAAEDQAQKHNQRLLFTMEPETRNADIPDPSLANETPFTGGIPPRQPTSCQNVRYKSELSVKSSLTVVVFSIEATRWLWGTFLQMFGKGKPPVKRQAKSEYPERFHAKRAIVANPVPPIRGLGRIESPNHNSQKISAIKQFFKAEKRARSAAAFQPQVPKKQGKIEERTGKIFSPVLIVVAPAKQNNANCPNLGIFYDRPLGDLSA</sequence>
<comment type="caution">
    <text evidence="2">The sequence shown here is derived from an EMBL/GenBank/DDBJ whole genome shotgun (WGS) entry which is preliminary data.</text>
</comment>
<keyword evidence="3" id="KW-1185">Reference proteome</keyword>
<accession>A0AAW0CKT9</accession>
<feature type="region of interest" description="Disordered" evidence="1">
    <location>
        <begin position="16"/>
        <end position="42"/>
    </location>
</feature>
<evidence type="ECO:0000256" key="1">
    <source>
        <dbReference type="SAM" id="MobiDB-lite"/>
    </source>
</evidence>
<dbReference type="AlphaFoldDB" id="A0AAW0CKT9"/>
<reference evidence="2 3" key="1">
    <citation type="journal article" date="2024" name="J Genomics">
        <title>Draft genome sequencing and assembly of Favolaschia claudopus CIRM-BRFM 2984 isolated from oak limbs.</title>
        <authorList>
            <person name="Navarro D."/>
            <person name="Drula E."/>
            <person name="Chaduli D."/>
            <person name="Cazenave R."/>
            <person name="Ahrendt S."/>
            <person name="Wang J."/>
            <person name="Lipzen A."/>
            <person name="Daum C."/>
            <person name="Barry K."/>
            <person name="Grigoriev I.V."/>
            <person name="Favel A."/>
            <person name="Rosso M.N."/>
            <person name="Martin F."/>
        </authorList>
    </citation>
    <scope>NUCLEOTIDE SEQUENCE [LARGE SCALE GENOMIC DNA]</scope>
    <source>
        <strain evidence="2 3">CIRM-BRFM 2984</strain>
    </source>
</reference>
<gene>
    <name evidence="2" type="ORF">R3P38DRAFT_2769876</name>
</gene>
<evidence type="ECO:0000313" key="2">
    <source>
        <dbReference type="EMBL" id="KAK7039731.1"/>
    </source>
</evidence>
<feature type="compositionally biased region" description="Polar residues" evidence="1">
    <location>
        <begin position="17"/>
        <end position="32"/>
    </location>
</feature>
<protein>
    <submittedName>
        <fullName evidence="2">Uncharacterized protein</fullName>
    </submittedName>
</protein>
<evidence type="ECO:0000313" key="3">
    <source>
        <dbReference type="Proteomes" id="UP001362999"/>
    </source>
</evidence>